<proteinExistence type="inferred from homology"/>
<evidence type="ECO:0000313" key="3">
    <source>
        <dbReference type="EMBL" id="TDV43731.1"/>
    </source>
</evidence>
<sequence length="248" mass="26583">MTVDYDLRDGIARLHLNRPERLNAVTTELTENLLGCLRRAHDDKAAALVLAGRGRAFCAGHDLKESVPVESMLDTRRRVERLQDVTRALRDFPGIAIAAVHGYALGAGCEFALACDLVVAAEDSHFGFPEVGVGLSVTGGISALLPKLVGPYRAKELLVLGEKISATRAAELGLVNRVAAAGRHEDVALEVADQIAARPHVATSLAKRVLDLGLPATLDEAMATEVDHAVLTSRSGENDRPREEFLRS</sequence>
<dbReference type="PANTHER" id="PTHR11941:SF54">
    <property type="entry name" value="ENOYL-COA HYDRATASE, MITOCHONDRIAL"/>
    <property type="match status" value="1"/>
</dbReference>
<dbReference type="InterPro" id="IPR001753">
    <property type="entry name" value="Enoyl-CoA_hydra/iso"/>
</dbReference>
<organism evidence="3 4">
    <name type="scientific">Actinophytocola oryzae</name>
    <dbReference type="NCBI Taxonomy" id="502181"/>
    <lineage>
        <taxon>Bacteria</taxon>
        <taxon>Bacillati</taxon>
        <taxon>Actinomycetota</taxon>
        <taxon>Actinomycetes</taxon>
        <taxon>Pseudonocardiales</taxon>
        <taxon>Pseudonocardiaceae</taxon>
    </lineage>
</organism>
<dbReference type="InterPro" id="IPR018376">
    <property type="entry name" value="Enoyl-CoA_hyd/isom_CS"/>
</dbReference>
<name>A0A4V3FRI6_9PSEU</name>
<evidence type="ECO:0000256" key="1">
    <source>
        <dbReference type="ARBA" id="ARBA00005254"/>
    </source>
</evidence>
<dbReference type="InterPro" id="IPR029045">
    <property type="entry name" value="ClpP/crotonase-like_dom_sf"/>
</dbReference>
<protein>
    <submittedName>
        <fullName evidence="3">Enoyl-CoA hydratase/carnithine racemase</fullName>
    </submittedName>
</protein>
<dbReference type="Pfam" id="PF00378">
    <property type="entry name" value="ECH_1"/>
    <property type="match status" value="1"/>
</dbReference>
<dbReference type="GO" id="GO:0003824">
    <property type="term" value="F:catalytic activity"/>
    <property type="evidence" value="ECO:0007669"/>
    <property type="project" value="InterPro"/>
</dbReference>
<dbReference type="Gene3D" id="3.90.226.10">
    <property type="entry name" value="2-enoyl-CoA Hydratase, Chain A, domain 1"/>
    <property type="match status" value="1"/>
</dbReference>
<dbReference type="Proteomes" id="UP000294927">
    <property type="component" value="Unassembled WGS sequence"/>
</dbReference>
<dbReference type="AlphaFoldDB" id="A0A4V3FRI6"/>
<dbReference type="SUPFAM" id="SSF52096">
    <property type="entry name" value="ClpP/crotonase"/>
    <property type="match status" value="1"/>
</dbReference>
<dbReference type="RefSeq" id="WP_133906942.1">
    <property type="nucleotide sequence ID" value="NZ_SOCP01000015.1"/>
</dbReference>
<dbReference type="CDD" id="cd06558">
    <property type="entry name" value="crotonase-like"/>
    <property type="match status" value="1"/>
</dbReference>
<dbReference type="EMBL" id="SOCP01000015">
    <property type="protein sequence ID" value="TDV43731.1"/>
    <property type="molecule type" value="Genomic_DNA"/>
</dbReference>
<keyword evidence="4" id="KW-1185">Reference proteome</keyword>
<dbReference type="PROSITE" id="PS00166">
    <property type="entry name" value="ENOYL_COA_HYDRATASE"/>
    <property type="match status" value="1"/>
</dbReference>
<reference evidence="3 4" key="1">
    <citation type="submission" date="2019-03" db="EMBL/GenBank/DDBJ databases">
        <title>Genomic Encyclopedia of Archaeal and Bacterial Type Strains, Phase II (KMG-II): from individual species to whole genera.</title>
        <authorList>
            <person name="Goeker M."/>
        </authorList>
    </citation>
    <scope>NUCLEOTIDE SEQUENCE [LARGE SCALE GENOMIC DNA]</scope>
    <source>
        <strain evidence="3 4">DSM 45499</strain>
    </source>
</reference>
<comment type="caution">
    <text evidence="3">The sequence shown here is derived from an EMBL/GenBank/DDBJ whole genome shotgun (WGS) entry which is preliminary data.</text>
</comment>
<dbReference type="GO" id="GO:0006635">
    <property type="term" value="P:fatty acid beta-oxidation"/>
    <property type="evidence" value="ECO:0007669"/>
    <property type="project" value="TreeGrafter"/>
</dbReference>
<dbReference type="PANTHER" id="PTHR11941">
    <property type="entry name" value="ENOYL-COA HYDRATASE-RELATED"/>
    <property type="match status" value="1"/>
</dbReference>
<accession>A0A4V3FRI6</accession>
<gene>
    <name evidence="3" type="ORF">CLV71_115195</name>
</gene>
<comment type="similarity">
    <text evidence="1 2">Belongs to the enoyl-CoA hydratase/isomerase family.</text>
</comment>
<evidence type="ECO:0000313" key="4">
    <source>
        <dbReference type="Proteomes" id="UP000294927"/>
    </source>
</evidence>
<dbReference type="OrthoDB" id="9774843at2"/>
<evidence type="ECO:0000256" key="2">
    <source>
        <dbReference type="RuleBase" id="RU003707"/>
    </source>
</evidence>